<reference evidence="1" key="1">
    <citation type="journal article" date="2021" name="Proc. Natl. Acad. Sci. U.S.A.">
        <title>A Catalog of Tens of Thousands of Viruses from Human Metagenomes Reveals Hidden Associations with Chronic Diseases.</title>
        <authorList>
            <person name="Tisza M.J."/>
            <person name="Buck C.B."/>
        </authorList>
    </citation>
    <scope>NUCLEOTIDE SEQUENCE</scope>
    <source>
        <strain evidence="1">Ctn3M15</strain>
    </source>
</reference>
<protein>
    <recommendedName>
        <fullName evidence="2">Lipoprotein</fullName>
    </recommendedName>
</protein>
<dbReference type="PROSITE" id="PS51257">
    <property type="entry name" value="PROKAR_LIPOPROTEIN"/>
    <property type="match status" value="1"/>
</dbReference>
<organism evidence="1">
    <name type="scientific">virus sp. ctn3M15</name>
    <dbReference type="NCBI Taxonomy" id="2825821"/>
    <lineage>
        <taxon>Viruses</taxon>
    </lineage>
</organism>
<proteinExistence type="predicted"/>
<evidence type="ECO:0000313" key="1">
    <source>
        <dbReference type="EMBL" id="DAE32125.1"/>
    </source>
</evidence>
<name>A0A8S5RM34_9VIRU</name>
<sequence length="43" mass="4999">MKYLALLLICFSAGLIACSIIYYIKMQTTKNNDDWHGGNWPYQ</sequence>
<evidence type="ECO:0008006" key="2">
    <source>
        <dbReference type="Google" id="ProtNLM"/>
    </source>
</evidence>
<accession>A0A8S5RM34</accession>
<dbReference type="EMBL" id="BK059116">
    <property type="protein sequence ID" value="DAE32125.1"/>
    <property type="molecule type" value="Genomic_DNA"/>
</dbReference>